<dbReference type="Proteomes" id="UP001151088">
    <property type="component" value="Unassembled WGS sequence"/>
</dbReference>
<proteinExistence type="predicted"/>
<keyword evidence="2" id="KW-1185">Reference proteome</keyword>
<evidence type="ECO:0000313" key="1">
    <source>
        <dbReference type="EMBL" id="MCS0496871.1"/>
    </source>
</evidence>
<comment type="caution">
    <text evidence="1">The sequence shown here is derived from an EMBL/GenBank/DDBJ whole genome shotgun (WGS) entry which is preliminary data.</text>
</comment>
<name>A0A9X2PDV2_9HYPH</name>
<accession>A0A9X2PDV2</accession>
<sequence length="149" mass="16333">MSDTLDPRTILLPQPPQRGPMAHCGNDFQGTPRDQRMLAVRQAAVDLICYSGVHSAVIDTQCRFRFSADLAVVCGHEIDIELSAAHPKLVSLIAENPTIFGDAMEYGLEIWAGEKVLDIEWSVRGAILVRSFGRGAWEKRLISAASEAV</sequence>
<reference evidence="1" key="1">
    <citation type="submission" date="2022-08" db="EMBL/GenBank/DDBJ databases">
        <authorList>
            <person name="Li F."/>
        </authorList>
    </citation>
    <scope>NUCLEOTIDE SEQUENCE</scope>
    <source>
        <strain evidence="1">MQZ15Z-1</strain>
    </source>
</reference>
<gene>
    <name evidence="1" type="ORF">NVS89_17365</name>
</gene>
<dbReference type="RefSeq" id="WP_258734030.1">
    <property type="nucleotide sequence ID" value="NZ_JANTHZ010000008.1"/>
</dbReference>
<evidence type="ECO:0000313" key="2">
    <source>
        <dbReference type="Proteomes" id="UP001151088"/>
    </source>
</evidence>
<organism evidence="1 2">
    <name type="scientific">Ancylobacter mangrovi</name>
    <dbReference type="NCBI Taxonomy" id="2972472"/>
    <lineage>
        <taxon>Bacteria</taxon>
        <taxon>Pseudomonadati</taxon>
        <taxon>Pseudomonadota</taxon>
        <taxon>Alphaproteobacteria</taxon>
        <taxon>Hyphomicrobiales</taxon>
        <taxon>Xanthobacteraceae</taxon>
        <taxon>Ancylobacter</taxon>
    </lineage>
</organism>
<dbReference type="AlphaFoldDB" id="A0A9X2PDV2"/>
<protein>
    <submittedName>
        <fullName evidence="1">Uncharacterized protein</fullName>
    </submittedName>
</protein>
<dbReference type="EMBL" id="JANTHZ010000008">
    <property type="protein sequence ID" value="MCS0496871.1"/>
    <property type="molecule type" value="Genomic_DNA"/>
</dbReference>